<evidence type="ECO:0000313" key="3">
    <source>
        <dbReference type="EMBL" id="BAI61062.1"/>
    </source>
</evidence>
<keyword evidence="1" id="KW-0408">Iron</keyword>
<name>D1YX90_METPS</name>
<dbReference type="PROSITE" id="PS51384">
    <property type="entry name" value="FAD_FR"/>
    <property type="match status" value="1"/>
</dbReference>
<dbReference type="GO" id="GO:0051537">
    <property type="term" value="F:2 iron, 2 sulfur cluster binding"/>
    <property type="evidence" value="ECO:0007669"/>
    <property type="project" value="UniProtKB-KW"/>
</dbReference>
<feature type="binding site" evidence="1">
    <location>
        <position position="222"/>
    </location>
    <ligand>
        <name>[2Fe-2S] cluster</name>
        <dbReference type="ChEBI" id="CHEBI:190135"/>
    </ligand>
</feature>
<evidence type="ECO:0000259" key="2">
    <source>
        <dbReference type="PROSITE" id="PS51384"/>
    </source>
</evidence>
<comment type="cofactor">
    <cofactor evidence="1">
        <name>[2Fe-2S] cluster</name>
        <dbReference type="ChEBI" id="CHEBI:190135"/>
    </cofactor>
    <text evidence="1">Binds 1 [2Fe-2S] cluster per subunit.</text>
</comment>
<dbReference type="Pfam" id="PF10418">
    <property type="entry name" value="DHODB_Fe-S_bind"/>
    <property type="match status" value="1"/>
</dbReference>
<dbReference type="GO" id="GO:0016491">
    <property type="term" value="F:oxidoreductase activity"/>
    <property type="evidence" value="ECO:0007669"/>
    <property type="project" value="InterPro"/>
</dbReference>
<keyword evidence="1" id="KW-0411">Iron-sulfur</keyword>
<feature type="binding site" evidence="1">
    <location>
        <position position="237"/>
    </location>
    <ligand>
        <name>[2Fe-2S] cluster</name>
        <dbReference type="ChEBI" id="CHEBI:190135"/>
    </ligand>
</feature>
<dbReference type="InterPro" id="IPR019480">
    <property type="entry name" value="Dihydroorotate_DH_Fe-S-bd"/>
</dbReference>
<dbReference type="GO" id="GO:0006221">
    <property type="term" value="P:pyrimidine nucleotide biosynthetic process"/>
    <property type="evidence" value="ECO:0007669"/>
    <property type="project" value="InterPro"/>
</dbReference>
<evidence type="ECO:0000256" key="1">
    <source>
        <dbReference type="PIRSR" id="PIRSR006816-2"/>
    </source>
</evidence>
<dbReference type="RefSeq" id="WP_012899741.1">
    <property type="nucleotide sequence ID" value="NC_013665.1"/>
</dbReference>
<dbReference type="GO" id="GO:0046872">
    <property type="term" value="F:metal ion binding"/>
    <property type="evidence" value="ECO:0007669"/>
    <property type="project" value="UniProtKB-KW"/>
</dbReference>
<dbReference type="AlphaFoldDB" id="D1YX90"/>
<proteinExistence type="predicted"/>
<dbReference type="InParanoid" id="D1YX90"/>
<dbReference type="PIRSF" id="PIRSF006816">
    <property type="entry name" value="Cyc3_hyd_g"/>
    <property type="match status" value="1"/>
</dbReference>
<dbReference type="Gene3D" id="3.40.50.80">
    <property type="entry name" value="Nucleotide-binding domain of ferredoxin-NADP reductase (FNR) module"/>
    <property type="match status" value="1"/>
</dbReference>
<sequence length="288" mass="30936">MHRIVRKIELASGTTLFEVEAPDVARKARPGQFVIVRIDDAGERIPLTIADYDGGKGTVTLVALSIGKTTTMLSRLEEGDSILDLAGPLGNPAEMIENGTVVCIGGGLGIAPIYPIARELKAKGNKVISIIGARTASLLFWEEKMRAVSDELHIVTDDGTAGRKGFAVHPLMDLINAGVKLDRVMIIGSAIMMKVTAEATRPHGVKTIVSLNPIMVDGTGMCGSCRVTVGGKVKFACVDGPEFDGHQVDFDELMARLRMYMDQEKLALEKYTHQIEGVPACLSSHPQK</sequence>
<reference evidence="3 4" key="1">
    <citation type="journal article" date="2007" name="Appl. Environ. Microbiol.">
        <title>Isolation of key methanogens for global methane emission from rice paddy fields: a novel isolate affiliated with the clone cluster rice cluster I.</title>
        <authorList>
            <person name="Sakai S."/>
            <person name="Imachi H."/>
            <person name="Sekiguchi Y."/>
            <person name="Ohashi A."/>
            <person name="Harada H."/>
            <person name="Kamagata Y."/>
        </authorList>
    </citation>
    <scope>NUCLEOTIDE SEQUENCE [LARGE SCALE GENOMIC DNA]</scope>
    <source>
        <strain evidence="4">DSM 17711 / JCM 13418 / NBRC 101707 / SANAE</strain>
    </source>
</reference>
<dbReference type="CDD" id="cd06219">
    <property type="entry name" value="DHOD_e_trans_like1"/>
    <property type="match status" value="1"/>
</dbReference>
<dbReference type="SUPFAM" id="SSF63380">
    <property type="entry name" value="Riboflavin synthase domain-like"/>
    <property type="match status" value="1"/>
</dbReference>
<reference evidence="4" key="3">
    <citation type="journal article" date="2011" name="PLoS ONE">
        <title>Genome sequence of a mesophilic hydrogenotrophic methanogen Methanocella paludicola, the first cultivated representative of the order Methanocellales.</title>
        <authorList>
            <person name="Sakai S."/>
            <person name="Takaki Y."/>
            <person name="Shimamura S."/>
            <person name="Sekine M."/>
            <person name="Tajima T."/>
            <person name="Kosugi H."/>
            <person name="Ichikawa N."/>
            <person name="Tasumi E."/>
            <person name="Hiraki A.T."/>
            <person name="Shimizu A."/>
            <person name="Kato Y."/>
            <person name="Nishiko R."/>
            <person name="Mori K."/>
            <person name="Fujita N."/>
            <person name="Imachi H."/>
            <person name="Takai K."/>
        </authorList>
    </citation>
    <scope>NUCLEOTIDE SEQUENCE [LARGE SCALE GENOMIC DNA]</scope>
    <source>
        <strain evidence="4">DSM 17711 / JCM 13418 / NBRC 101707 / SANAE</strain>
    </source>
</reference>
<dbReference type="SUPFAM" id="SSF52343">
    <property type="entry name" value="Ferredoxin reductase-like, C-terminal NADP-linked domain"/>
    <property type="match status" value="1"/>
</dbReference>
<dbReference type="PANTHER" id="PTHR43513">
    <property type="entry name" value="DIHYDROOROTATE DEHYDROGENASE B (NAD(+)), ELECTRON TRANSFER SUBUNIT"/>
    <property type="match status" value="1"/>
</dbReference>
<dbReference type="InterPro" id="IPR012165">
    <property type="entry name" value="Cyt_c3_hydrogenase_gsu"/>
</dbReference>
<dbReference type="GO" id="GO:0050660">
    <property type="term" value="F:flavin adenine dinucleotide binding"/>
    <property type="evidence" value="ECO:0007669"/>
    <property type="project" value="InterPro"/>
</dbReference>
<feature type="binding site" evidence="1">
    <location>
        <position position="225"/>
    </location>
    <ligand>
        <name>[2Fe-2S] cluster</name>
        <dbReference type="ChEBI" id="CHEBI:190135"/>
    </ligand>
</feature>
<keyword evidence="1" id="KW-0479">Metal-binding</keyword>
<dbReference type="OrthoDB" id="35401at2157"/>
<dbReference type="eggNOG" id="arCOG02199">
    <property type="taxonomic scope" value="Archaea"/>
</dbReference>
<dbReference type="GeneID" id="8681015"/>
<keyword evidence="4" id="KW-1185">Reference proteome</keyword>
<dbReference type="InterPro" id="IPR017927">
    <property type="entry name" value="FAD-bd_FR_type"/>
</dbReference>
<organism evidence="3 4">
    <name type="scientific">Methanocella paludicola (strain DSM 17711 / JCM 13418 / NBRC 101707 / SANAE)</name>
    <dbReference type="NCBI Taxonomy" id="304371"/>
    <lineage>
        <taxon>Archaea</taxon>
        <taxon>Methanobacteriati</taxon>
        <taxon>Methanobacteriota</taxon>
        <taxon>Stenosarchaea group</taxon>
        <taxon>Methanomicrobia</taxon>
        <taxon>Methanocellales</taxon>
        <taxon>Methanocellaceae</taxon>
        <taxon>Methanocella</taxon>
    </lineage>
</organism>
<dbReference type="InterPro" id="IPR039261">
    <property type="entry name" value="FNR_nucleotide-bd"/>
</dbReference>
<protein>
    <submittedName>
        <fullName evidence="3">Oxidoreductase</fullName>
    </submittedName>
</protein>
<dbReference type="EMBL" id="AP011532">
    <property type="protein sequence ID" value="BAI61062.1"/>
    <property type="molecule type" value="Genomic_DNA"/>
</dbReference>
<dbReference type="InterPro" id="IPR017938">
    <property type="entry name" value="Riboflavin_synthase-like_b-brl"/>
</dbReference>
<dbReference type="KEGG" id="mpd:MCP_0990"/>
<dbReference type="Proteomes" id="UP000001882">
    <property type="component" value="Chromosome"/>
</dbReference>
<keyword evidence="1" id="KW-0001">2Fe-2S</keyword>
<dbReference type="STRING" id="304371.MCP_0990"/>
<dbReference type="Gene3D" id="2.40.30.10">
    <property type="entry name" value="Translation factors"/>
    <property type="match status" value="1"/>
</dbReference>
<dbReference type="PANTHER" id="PTHR43513:SF3">
    <property type="entry name" value="DIHYDROOROTATE DEHYDROGENASE B (NAD(+)), ELECTRON TRANSFER SUBUNIT-RELATED"/>
    <property type="match status" value="1"/>
</dbReference>
<reference evidence="3 4" key="2">
    <citation type="journal article" date="2008" name="Int. J. Syst. Evol. Microbiol.">
        <title>Methanocella paludicola gen. nov., sp. nov., a methane-producing archaeon, the first isolate of the lineage 'Rice Cluster I', and proposal of the new archaeal order Methanocellales ord. nov.</title>
        <authorList>
            <person name="Sakai S."/>
            <person name="Imachi H."/>
            <person name="Hanada S."/>
            <person name="Ohashi A."/>
            <person name="Harada H."/>
            <person name="Kamagata Y."/>
        </authorList>
    </citation>
    <scope>NUCLEOTIDE SEQUENCE [LARGE SCALE GENOMIC DNA]</scope>
    <source>
        <strain evidence="4">DSM 17711 / JCM 13418 / NBRC 101707 / SANAE</strain>
    </source>
</reference>
<feature type="domain" description="FAD-binding FR-type" evidence="2">
    <location>
        <begin position="1"/>
        <end position="95"/>
    </location>
</feature>
<gene>
    <name evidence="3" type="ordered locus">MCP_0990</name>
</gene>
<evidence type="ECO:0000313" key="4">
    <source>
        <dbReference type="Proteomes" id="UP000001882"/>
    </source>
</evidence>
<dbReference type="PATRIC" id="fig|304371.9.peg.1020"/>
<dbReference type="NCBIfam" id="NF004862">
    <property type="entry name" value="PRK06222.1"/>
    <property type="match status" value="1"/>
</dbReference>
<accession>D1YX90</accession>
<dbReference type="InterPro" id="IPR050353">
    <property type="entry name" value="PyrK_electron_transfer"/>
</dbReference>